<dbReference type="InterPro" id="IPR036859">
    <property type="entry name" value="CAP-Gly_dom_sf"/>
</dbReference>
<dbReference type="InterPro" id="IPR000938">
    <property type="entry name" value="CAP-Gly_domain"/>
</dbReference>
<dbReference type="InterPro" id="IPR028889">
    <property type="entry name" value="USP"/>
</dbReference>
<evidence type="ECO:0000256" key="5">
    <source>
        <dbReference type="ARBA" id="ARBA00012759"/>
    </source>
</evidence>
<protein>
    <recommendedName>
        <fullName evidence="5">ubiquitinyl hydrolase 1</fullName>
        <ecNumber evidence="5">3.4.19.12</ecNumber>
    </recommendedName>
</protein>
<dbReference type="InterPro" id="IPR001394">
    <property type="entry name" value="Peptidase_C19_UCH"/>
</dbReference>
<evidence type="ECO:0000256" key="9">
    <source>
        <dbReference type="ARBA" id="ARBA00022723"/>
    </source>
</evidence>
<dbReference type="Gene3D" id="3.90.70.10">
    <property type="entry name" value="Cysteine proteinases"/>
    <property type="match status" value="1"/>
</dbReference>
<evidence type="ECO:0000256" key="14">
    <source>
        <dbReference type="SAM" id="MobiDB-lite"/>
    </source>
</evidence>
<keyword evidence="12" id="KW-0788">Thiol protease</keyword>
<evidence type="ECO:0000313" key="17">
    <source>
        <dbReference type="WBParaSite" id="EEL_0000008201-mRNA-1"/>
    </source>
</evidence>
<evidence type="ECO:0000256" key="6">
    <source>
        <dbReference type="ARBA" id="ARBA00022490"/>
    </source>
</evidence>
<dbReference type="EC" id="3.4.19.12" evidence="5"/>
<dbReference type="WBParaSite" id="EEL_0000008201-mRNA-1">
    <property type="protein sequence ID" value="EEL_0000008201-mRNA-1"/>
    <property type="gene ID" value="EEL_0000008201"/>
</dbReference>
<dbReference type="PROSITE" id="PS50235">
    <property type="entry name" value="USP_3"/>
    <property type="match status" value="1"/>
</dbReference>
<evidence type="ECO:0000256" key="2">
    <source>
        <dbReference type="ARBA" id="ARBA00004300"/>
    </source>
</evidence>
<keyword evidence="8" id="KW-0645">Protease</keyword>
<evidence type="ECO:0000256" key="4">
    <source>
        <dbReference type="ARBA" id="ARBA00009085"/>
    </source>
</evidence>
<keyword evidence="13" id="KW-0862">Zinc</keyword>
<reference evidence="17" key="1">
    <citation type="submission" date="2017-02" db="UniProtKB">
        <authorList>
            <consortium name="WormBaseParasite"/>
        </authorList>
    </citation>
    <scope>IDENTIFICATION</scope>
</reference>
<evidence type="ECO:0000259" key="15">
    <source>
        <dbReference type="PROSITE" id="PS50235"/>
    </source>
</evidence>
<keyword evidence="6" id="KW-0963">Cytoplasm</keyword>
<feature type="domain" description="USP" evidence="15">
    <location>
        <begin position="536"/>
        <end position="860"/>
    </location>
</feature>
<keyword evidence="16" id="KW-1185">Reference proteome</keyword>
<evidence type="ECO:0000256" key="10">
    <source>
        <dbReference type="ARBA" id="ARBA00022786"/>
    </source>
</evidence>
<dbReference type="PANTHER" id="PTHR11830">
    <property type="entry name" value="40S RIBOSOMAL PROTEIN S3A"/>
    <property type="match status" value="1"/>
</dbReference>
<evidence type="ECO:0000256" key="7">
    <source>
        <dbReference type="ARBA" id="ARBA00022553"/>
    </source>
</evidence>
<keyword evidence="11" id="KW-0378">Hydrolase</keyword>
<dbReference type="GO" id="GO:0016579">
    <property type="term" value="P:protein deubiquitination"/>
    <property type="evidence" value="ECO:0007669"/>
    <property type="project" value="InterPro"/>
</dbReference>
<dbReference type="STRING" id="1147741.A0A0R3RFE9"/>
<comment type="catalytic activity">
    <reaction evidence="1">
        <text>Thiol-dependent hydrolysis of ester, thioester, amide, peptide and isopeptide bonds formed by the C-terminal Gly of ubiquitin (a 76-residue protein attached to proteins as an intracellular targeting signal).</text>
        <dbReference type="EC" id="3.4.19.12"/>
    </reaction>
</comment>
<name>A0A0R3RFE9_9BILA</name>
<proteinExistence type="inferred from homology"/>
<dbReference type="GO" id="GO:0046872">
    <property type="term" value="F:metal ion binding"/>
    <property type="evidence" value="ECO:0007669"/>
    <property type="project" value="UniProtKB-KW"/>
</dbReference>
<evidence type="ECO:0000256" key="3">
    <source>
        <dbReference type="ARBA" id="ARBA00004556"/>
    </source>
</evidence>
<dbReference type="InterPro" id="IPR038765">
    <property type="entry name" value="Papain-like_cys_pep_sf"/>
</dbReference>
<dbReference type="GO" id="GO:0004843">
    <property type="term" value="F:cysteine-type deubiquitinase activity"/>
    <property type="evidence" value="ECO:0007669"/>
    <property type="project" value="UniProtKB-EC"/>
</dbReference>
<dbReference type="GO" id="GO:0006508">
    <property type="term" value="P:proteolysis"/>
    <property type="evidence" value="ECO:0007669"/>
    <property type="project" value="UniProtKB-KW"/>
</dbReference>
<dbReference type="SMART" id="SM01052">
    <property type="entry name" value="CAP_GLY"/>
    <property type="match status" value="1"/>
</dbReference>
<dbReference type="GO" id="GO:0005813">
    <property type="term" value="C:centrosome"/>
    <property type="evidence" value="ECO:0007669"/>
    <property type="project" value="UniProtKB-SubCell"/>
</dbReference>
<organism evidence="16 17">
    <name type="scientific">Elaeophora elaphi</name>
    <dbReference type="NCBI Taxonomy" id="1147741"/>
    <lineage>
        <taxon>Eukaryota</taxon>
        <taxon>Metazoa</taxon>
        <taxon>Ecdysozoa</taxon>
        <taxon>Nematoda</taxon>
        <taxon>Chromadorea</taxon>
        <taxon>Rhabditida</taxon>
        <taxon>Spirurina</taxon>
        <taxon>Spiruromorpha</taxon>
        <taxon>Filarioidea</taxon>
        <taxon>Onchocercidae</taxon>
        <taxon>Elaeophora</taxon>
    </lineage>
</organism>
<evidence type="ECO:0000256" key="8">
    <source>
        <dbReference type="ARBA" id="ARBA00022670"/>
    </source>
</evidence>
<dbReference type="SUPFAM" id="SSF54001">
    <property type="entry name" value="Cysteine proteinases"/>
    <property type="match status" value="1"/>
</dbReference>
<feature type="region of interest" description="Disordered" evidence="14">
    <location>
        <begin position="337"/>
        <end position="363"/>
    </location>
</feature>
<dbReference type="Pfam" id="PF01302">
    <property type="entry name" value="CAP_GLY"/>
    <property type="match status" value="1"/>
</dbReference>
<feature type="compositionally biased region" description="Low complexity" evidence="14">
    <location>
        <begin position="345"/>
        <end position="363"/>
    </location>
</feature>
<dbReference type="AlphaFoldDB" id="A0A0R3RFE9"/>
<comment type="subcellular location">
    <subcellularLocation>
        <location evidence="2">Cytoplasm</location>
        <location evidence="2">Cytoskeleton</location>
        <location evidence="2">Microtubule organizing center</location>
        <location evidence="2">Centrosome</location>
    </subcellularLocation>
    <subcellularLocation>
        <location evidence="3">Cytoplasm</location>
        <location evidence="3">Perinuclear region</location>
    </subcellularLocation>
</comment>
<accession>A0A0R3RFE9</accession>
<evidence type="ECO:0000256" key="1">
    <source>
        <dbReference type="ARBA" id="ARBA00000707"/>
    </source>
</evidence>
<dbReference type="SUPFAM" id="SSF74924">
    <property type="entry name" value="Cap-Gly domain"/>
    <property type="match status" value="1"/>
</dbReference>
<evidence type="ECO:0000313" key="16">
    <source>
        <dbReference type="Proteomes" id="UP000050640"/>
    </source>
</evidence>
<keyword evidence="10" id="KW-0833">Ubl conjugation pathway</keyword>
<comment type="similarity">
    <text evidence="4">Belongs to the peptidase C19 family.</text>
</comment>
<keyword evidence="7" id="KW-0597">Phosphoprotein</keyword>
<dbReference type="Pfam" id="PF00443">
    <property type="entry name" value="UCH"/>
    <property type="match status" value="1"/>
</dbReference>
<dbReference type="GO" id="GO:0048471">
    <property type="term" value="C:perinuclear region of cytoplasm"/>
    <property type="evidence" value="ECO:0007669"/>
    <property type="project" value="UniProtKB-SubCell"/>
</dbReference>
<evidence type="ECO:0000256" key="13">
    <source>
        <dbReference type="ARBA" id="ARBA00022833"/>
    </source>
</evidence>
<dbReference type="Gene3D" id="2.30.30.190">
    <property type="entry name" value="CAP Gly-rich-like domain"/>
    <property type="match status" value="1"/>
</dbReference>
<evidence type="ECO:0000256" key="12">
    <source>
        <dbReference type="ARBA" id="ARBA00022807"/>
    </source>
</evidence>
<evidence type="ECO:0000256" key="11">
    <source>
        <dbReference type="ARBA" id="ARBA00022801"/>
    </source>
</evidence>
<sequence>MLLNSMSAVGNMDGFFNGRRLFAAPHNGAVLVSGDRLRNPRNVSILDEDPTFSVYGFPSHLDRYPDDYPSLRRREREALDVPVSALATQNESIIVPITRLENNSSSSKISSNRPVVREVPIQIVPATGSHSQVPRSNCQGSSASSAVGRFPVNDTKVCVFCFSDEQLIETLINCLSYSLILYINLDINQGHRSQEKADINTKVSSLKKPVYDNVVSGATFLKESSRNLSEIRPIKPSVAAETVRLKSNNGELMEGDRVVWFDALGIPRRGTARWIGYLRGHTNIYVGVDFDEAIGGGTGYFECVELFRCAPNHAGLLPLSVCMKEVDMDGEENNTLDIGSLGLRQSSSEPQHQQQQSLSSPVQVHKDISSLQTESSVNEKENKETSKLQQFTVGSCVEVFYRNELRCGVVKWVGNNNELIQSNRLVAVEIVSKISTRDLPYDWRSVDKVQLEDAHKAGVFANASPDSIALVPYCALRSDDRFASSDTGESNNNHETKTRKFFCLVTSSNFGSLDSGIEVRSCLPVKNIENLLGRMKGIQGFRNSCYLDTTLYAMFSQCSAFDSILESRCETEADSVHTEVTDILKTEIVYPLRRFHFVRADHVLKLRRLLEVLLPKMKGLTTDEKDPEELLNALFNTVLRVEPFLVMRNTTDGKTNPAYICPLITEDLWSEEQRRLISVQTLLERSLFASNIQFSCEPKILILQLPRYGQQKVFDKIFPLQEVDITHLIYEGKRPCINCGKRADMMCPECFLTREVFIGEVTYCGICYEQTHNGLDHQPQQLSSSNNSFSTSSSLSLSRRAQVPQKKLQLASVLCIETSHYVAFVHALHANKWVFFDSMADRVGLSDGYNVPQVKLCEKMSNWLSDSGWRRVRDCVNREGHLPNDVENDSDLMRLLSDCYICFYTDEENKNEGLSLSRFFS</sequence>
<keyword evidence="9" id="KW-0479">Metal-binding</keyword>
<dbReference type="Proteomes" id="UP000050640">
    <property type="component" value="Unplaced"/>
</dbReference>